<keyword evidence="1 4" id="KW-0479">Metal-binding</keyword>
<feature type="active site" description="Proton donor/acceptor" evidence="3">
    <location>
        <position position="320"/>
    </location>
</feature>
<evidence type="ECO:0000256" key="2">
    <source>
        <dbReference type="ARBA" id="ARBA00022842"/>
    </source>
</evidence>
<dbReference type="eggNOG" id="COG4948">
    <property type="taxonomic scope" value="Bacteria"/>
</dbReference>
<dbReference type="GO" id="GO:0000287">
    <property type="term" value="F:magnesium ion binding"/>
    <property type="evidence" value="ECO:0007669"/>
    <property type="project" value="TreeGrafter"/>
</dbReference>
<accession>F1YME1</accession>
<feature type="active site" description="acceptor" evidence="3">
    <location>
        <position position="182"/>
    </location>
</feature>
<dbReference type="Proteomes" id="UP000035065">
    <property type="component" value="Unassembled WGS sequence"/>
</dbReference>
<comment type="caution">
    <text evidence="6">The sequence shown here is derived from an EMBL/GenBank/DDBJ whole genome shotgun (WGS) entry which is preliminary data.</text>
</comment>
<evidence type="ECO:0000256" key="4">
    <source>
        <dbReference type="PIRSR" id="PIRSR634611-3"/>
    </source>
</evidence>
<dbReference type="InterPro" id="IPR029065">
    <property type="entry name" value="Enolase_C-like"/>
</dbReference>
<dbReference type="GO" id="GO:0016052">
    <property type="term" value="P:carbohydrate catabolic process"/>
    <property type="evidence" value="ECO:0007669"/>
    <property type="project" value="TreeGrafter"/>
</dbReference>
<dbReference type="InterPro" id="IPR029017">
    <property type="entry name" value="Enolase-like_N"/>
</dbReference>
<feature type="binding site" evidence="4">
    <location>
        <position position="211"/>
    </location>
    <ligand>
        <name>Mg(2+)</name>
        <dbReference type="ChEBI" id="CHEBI:18420"/>
    </ligand>
</feature>
<dbReference type="InterPro" id="IPR034611">
    <property type="entry name" value="D-tartrate_dehydratase"/>
</dbReference>
<dbReference type="InterPro" id="IPR013342">
    <property type="entry name" value="Mandelate_racemase_C"/>
</dbReference>
<organism evidence="6 7">
    <name type="scientific">Gordonia neofelifaecis NRRL B-59395</name>
    <dbReference type="NCBI Taxonomy" id="644548"/>
    <lineage>
        <taxon>Bacteria</taxon>
        <taxon>Bacillati</taxon>
        <taxon>Actinomycetota</taxon>
        <taxon>Actinomycetes</taxon>
        <taxon>Mycobacteriales</taxon>
        <taxon>Gordoniaceae</taxon>
        <taxon>Gordonia</taxon>
    </lineage>
</organism>
<reference evidence="6 7" key="1">
    <citation type="journal article" date="2011" name="J. Bacteriol.">
        <title>Draft Genome Sequence of Gordonia neofelifaecis NRRL B-59395, a Cholesterol-Degrading Actinomycete.</title>
        <authorList>
            <person name="Ge F."/>
            <person name="Li W."/>
            <person name="Chen G."/>
            <person name="Liu Y."/>
            <person name="Zhang G."/>
            <person name="Yong B."/>
            <person name="Wang Q."/>
            <person name="Wang N."/>
            <person name="Huang Z."/>
            <person name="Li W."/>
            <person name="Wang J."/>
            <person name="Wu C."/>
            <person name="Xie Q."/>
            <person name="Liu G."/>
        </authorList>
    </citation>
    <scope>NUCLEOTIDE SEQUENCE [LARGE SCALE GENOMIC DNA]</scope>
    <source>
        <strain evidence="6 7">NRRL B-59395</strain>
    </source>
</reference>
<dbReference type="PANTHER" id="PTHR13794:SF58">
    <property type="entry name" value="MITOCHONDRIAL ENOLASE SUPERFAMILY MEMBER 1"/>
    <property type="match status" value="1"/>
</dbReference>
<dbReference type="RefSeq" id="WP_009680346.1">
    <property type="nucleotide sequence ID" value="NZ_AEUD01000014.1"/>
</dbReference>
<dbReference type="SFLD" id="SFLDG00179">
    <property type="entry name" value="mandelate_racemase"/>
    <property type="match status" value="1"/>
</dbReference>
<dbReference type="GO" id="GO:0047808">
    <property type="term" value="F:D(-)-tartrate dehydratase activity"/>
    <property type="evidence" value="ECO:0007669"/>
    <property type="project" value="InterPro"/>
</dbReference>
<comment type="cofactor">
    <cofactor evidence="4">
        <name>Mg(2+)</name>
        <dbReference type="ChEBI" id="CHEBI:18420"/>
    </cofactor>
    <text evidence="4">Binds 1 Mg(2+) ion per subunit.</text>
</comment>
<dbReference type="SFLD" id="SFLDF00118">
    <property type="entry name" value="D-tartrate_dehydratase"/>
    <property type="match status" value="1"/>
</dbReference>
<dbReference type="Pfam" id="PF13378">
    <property type="entry name" value="MR_MLE_C"/>
    <property type="match status" value="1"/>
</dbReference>
<feature type="binding site" evidence="4">
    <location>
        <position position="263"/>
    </location>
    <ligand>
        <name>Mg(2+)</name>
        <dbReference type="ChEBI" id="CHEBI:18420"/>
    </ligand>
</feature>
<evidence type="ECO:0000256" key="1">
    <source>
        <dbReference type="ARBA" id="ARBA00022723"/>
    </source>
</evidence>
<dbReference type="InterPro" id="IPR036849">
    <property type="entry name" value="Enolase-like_C_sf"/>
</dbReference>
<dbReference type="SUPFAM" id="SSF54826">
    <property type="entry name" value="Enolase N-terminal domain-like"/>
    <property type="match status" value="1"/>
</dbReference>
<keyword evidence="7" id="KW-1185">Reference proteome</keyword>
<feature type="binding site" evidence="4">
    <location>
        <position position="237"/>
    </location>
    <ligand>
        <name>Mg(2+)</name>
        <dbReference type="ChEBI" id="CHEBI:18420"/>
    </ligand>
</feature>
<name>F1YME1_9ACTN</name>
<dbReference type="EMBL" id="AEUD01000014">
    <property type="protein sequence ID" value="EGD54190.1"/>
    <property type="molecule type" value="Genomic_DNA"/>
</dbReference>
<keyword evidence="2 4" id="KW-0460">Magnesium</keyword>
<dbReference type="STRING" id="644548.SCNU_15749"/>
<proteinExistence type="predicted"/>
<sequence length="387" mass="41312">MRITEIRHISVPLRGSVSNAVVSFDKHTVSLVAVVSDVVRNGRVLTGVAFNSIGRYAQDGILRDRLVPRVINAPSESLLRADGSLDPGRVLSTMMQDEKPGGHGDRAAAAAAVELACWDLLAKFHDEPAFETIARAHDSAPHRNGAPVYSAGGYYRPGGGVGELRDEIAGYLDAGYTAVKMKIGGATLGEDLRRVEAAVDAAGSGSRVAVDANGRFDRDQALRYAEALSPYRLRWYEEAVDPLDFDAHHGLADVYPGALATGENLFSSQDTENLLRFGGLRNDTDILQMDAGLSYGLTEYARMIDLMETHGFPRSAAMPHGGHLINLHIVTGLGLGGCEAYPGVFAPFGGYSADCLLADGRIHPSDAPGFGLECKAELAPEIERLLA</sequence>
<evidence type="ECO:0000256" key="3">
    <source>
        <dbReference type="PIRSR" id="PIRSR634611-1"/>
    </source>
</evidence>
<evidence type="ECO:0000313" key="6">
    <source>
        <dbReference type="EMBL" id="EGD54190.1"/>
    </source>
</evidence>
<dbReference type="OrthoDB" id="5241672at2"/>
<feature type="domain" description="Mandelate racemase/muconate lactonizing enzyme C-terminal" evidence="5">
    <location>
        <begin position="161"/>
        <end position="258"/>
    </location>
</feature>
<dbReference type="Gene3D" id="3.20.20.120">
    <property type="entry name" value="Enolase-like C-terminal domain"/>
    <property type="match status" value="1"/>
</dbReference>
<protein>
    <submittedName>
        <fullName evidence="6">Putative mandelate racemase</fullName>
    </submittedName>
</protein>
<dbReference type="Gene3D" id="3.30.390.10">
    <property type="entry name" value="Enolase-like, N-terminal domain"/>
    <property type="match status" value="1"/>
</dbReference>
<dbReference type="SUPFAM" id="SSF51604">
    <property type="entry name" value="Enolase C-terminal domain-like"/>
    <property type="match status" value="1"/>
</dbReference>
<dbReference type="SFLD" id="SFLDS00001">
    <property type="entry name" value="Enolase"/>
    <property type="match status" value="1"/>
</dbReference>
<dbReference type="InterPro" id="IPR046945">
    <property type="entry name" value="RHMD-like"/>
</dbReference>
<gene>
    <name evidence="6" type="ORF">SCNU_15749</name>
</gene>
<evidence type="ECO:0000259" key="5">
    <source>
        <dbReference type="SMART" id="SM00922"/>
    </source>
</evidence>
<dbReference type="AlphaFoldDB" id="F1YME1"/>
<dbReference type="PANTHER" id="PTHR13794">
    <property type="entry name" value="ENOLASE SUPERFAMILY, MANDELATE RACEMASE"/>
    <property type="match status" value="1"/>
</dbReference>
<evidence type="ECO:0000313" key="7">
    <source>
        <dbReference type="Proteomes" id="UP000035065"/>
    </source>
</evidence>
<dbReference type="SMART" id="SM00922">
    <property type="entry name" value="MR_MLE"/>
    <property type="match status" value="1"/>
</dbReference>